<dbReference type="EMBL" id="JAHCVJ010000004">
    <property type="protein sequence ID" value="MBT0665038.1"/>
    <property type="molecule type" value="Genomic_DNA"/>
</dbReference>
<gene>
    <name evidence="2" type="ORF">KI809_12095</name>
</gene>
<keyword evidence="3" id="KW-1185">Reference proteome</keyword>
<evidence type="ECO:0000313" key="2">
    <source>
        <dbReference type="EMBL" id="MBT0665038.1"/>
    </source>
</evidence>
<protein>
    <recommendedName>
        <fullName evidence="4">Lipoprotein</fullName>
    </recommendedName>
</protein>
<feature type="signal peptide" evidence="1">
    <location>
        <begin position="1"/>
        <end position="28"/>
    </location>
</feature>
<dbReference type="AlphaFoldDB" id="A0AAW4L2D6"/>
<evidence type="ECO:0008006" key="4">
    <source>
        <dbReference type="Google" id="ProtNLM"/>
    </source>
</evidence>
<feature type="chain" id="PRO_5043935555" description="Lipoprotein" evidence="1">
    <location>
        <begin position="29"/>
        <end position="182"/>
    </location>
</feature>
<name>A0AAW4L2D6_9BACT</name>
<dbReference type="PROSITE" id="PS51257">
    <property type="entry name" value="PROKAR_LIPOPROTEIN"/>
    <property type="match status" value="1"/>
</dbReference>
<sequence length="182" mass="20397">MIAFKLALLSGMLLTVLLLQGCGPAAQVAVKPDFKPPAELDIIYVVPFSSTLVPDEVKETAFNDLVDILNENRKKVGVQQFEIIKGELKDQDATWLAKQLYISGEFWSYIENAGCCNTELRIRARVGLTEPGKTVPTFEVTLPLESFFDHDRSTLEKEKILLAKRLARELAILIIPPLAERR</sequence>
<organism evidence="2 3">
    <name type="scientific">Geoanaerobacter pelophilus</name>
    <dbReference type="NCBI Taxonomy" id="60036"/>
    <lineage>
        <taxon>Bacteria</taxon>
        <taxon>Pseudomonadati</taxon>
        <taxon>Thermodesulfobacteriota</taxon>
        <taxon>Desulfuromonadia</taxon>
        <taxon>Geobacterales</taxon>
        <taxon>Geobacteraceae</taxon>
        <taxon>Geoanaerobacter</taxon>
    </lineage>
</organism>
<keyword evidence="1" id="KW-0732">Signal</keyword>
<reference evidence="2 3" key="1">
    <citation type="submission" date="2021-05" db="EMBL/GenBank/DDBJ databases">
        <title>The draft genome of Geobacter pelophilus DSM 12255.</title>
        <authorList>
            <person name="Xu Z."/>
            <person name="Masuda Y."/>
            <person name="Itoh H."/>
            <person name="Senoo K."/>
        </authorList>
    </citation>
    <scope>NUCLEOTIDE SEQUENCE [LARGE SCALE GENOMIC DNA]</scope>
    <source>
        <strain evidence="2 3">DSM 12255</strain>
    </source>
</reference>
<proteinExistence type="predicted"/>
<evidence type="ECO:0000313" key="3">
    <source>
        <dbReference type="Proteomes" id="UP000811899"/>
    </source>
</evidence>
<accession>A0AAW4L2D6</accession>
<comment type="caution">
    <text evidence="2">The sequence shown here is derived from an EMBL/GenBank/DDBJ whole genome shotgun (WGS) entry which is preliminary data.</text>
</comment>
<dbReference type="Proteomes" id="UP000811899">
    <property type="component" value="Unassembled WGS sequence"/>
</dbReference>
<evidence type="ECO:0000256" key="1">
    <source>
        <dbReference type="SAM" id="SignalP"/>
    </source>
</evidence>